<dbReference type="Gene3D" id="3.10.350.10">
    <property type="entry name" value="LysM domain"/>
    <property type="match status" value="1"/>
</dbReference>
<organism evidence="3 4">
    <name type="scientific">Cytobacillus depressus</name>
    <dbReference type="NCBI Taxonomy" id="1602942"/>
    <lineage>
        <taxon>Bacteria</taxon>
        <taxon>Bacillati</taxon>
        <taxon>Bacillota</taxon>
        <taxon>Bacilli</taxon>
        <taxon>Bacillales</taxon>
        <taxon>Bacillaceae</taxon>
        <taxon>Cytobacillus</taxon>
    </lineage>
</organism>
<dbReference type="Proteomes" id="UP000481030">
    <property type="component" value="Unassembled WGS sequence"/>
</dbReference>
<dbReference type="InterPro" id="IPR018392">
    <property type="entry name" value="LysM"/>
</dbReference>
<proteinExistence type="predicted"/>
<dbReference type="Pfam" id="PF01476">
    <property type="entry name" value="LysM"/>
    <property type="match status" value="1"/>
</dbReference>
<dbReference type="CDD" id="cd00118">
    <property type="entry name" value="LysM"/>
    <property type="match status" value="1"/>
</dbReference>
<evidence type="ECO:0000313" key="3">
    <source>
        <dbReference type="EMBL" id="KAB2337608.1"/>
    </source>
</evidence>
<reference evidence="3 4" key="1">
    <citation type="journal article" date="2016" name="Antonie Van Leeuwenhoek">
        <title>Bacillus depressus sp. nov., isolated from soil of a sunflower field.</title>
        <authorList>
            <person name="Wei X."/>
            <person name="Xin D."/>
            <person name="Xin Y."/>
            <person name="Zhang H."/>
            <person name="Wang T."/>
            <person name="Zhang J."/>
        </authorList>
    </citation>
    <scope>NUCLEOTIDE SEQUENCE [LARGE SCALE GENOMIC DNA]</scope>
    <source>
        <strain evidence="3 4">BZ1</strain>
    </source>
</reference>
<sequence>MMKKLWKQHSYAIILFVLSIFTVFIIMNQLGDAESEKYLKITINDGDTLWQIAEDFSAEHKLSPIEFIKWVESNNGIAGERIFPGDELVIPVINNSVNTSQKELASSQ</sequence>
<accession>A0A6L3V9N5</accession>
<gene>
    <name evidence="3" type="ORF">F7731_08390</name>
</gene>
<dbReference type="EMBL" id="WBOS01000002">
    <property type="protein sequence ID" value="KAB2337608.1"/>
    <property type="molecule type" value="Genomic_DNA"/>
</dbReference>
<feature type="transmembrane region" description="Helical" evidence="1">
    <location>
        <begin position="12"/>
        <end position="31"/>
    </location>
</feature>
<keyword evidence="1" id="KW-0472">Membrane</keyword>
<dbReference type="PROSITE" id="PS51782">
    <property type="entry name" value="LYSM"/>
    <property type="match status" value="1"/>
</dbReference>
<comment type="caution">
    <text evidence="3">The sequence shown here is derived from an EMBL/GenBank/DDBJ whole genome shotgun (WGS) entry which is preliminary data.</text>
</comment>
<evidence type="ECO:0000313" key="4">
    <source>
        <dbReference type="Proteomes" id="UP000481030"/>
    </source>
</evidence>
<evidence type="ECO:0000259" key="2">
    <source>
        <dbReference type="PROSITE" id="PS51782"/>
    </source>
</evidence>
<keyword evidence="4" id="KW-1185">Reference proteome</keyword>
<evidence type="ECO:0000256" key="1">
    <source>
        <dbReference type="SAM" id="Phobius"/>
    </source>
</evidence>
<name>A0A6L3V9N5_9BACI</name>
<protein>
    <submittedName>
        <fullName evidence="3">LysM peptidoglycan-binding domain-containing protein</fullName>
    </submittedName>
</protein>
<keyword evidence="1" id="KW-1133">Transmembrane helix</keyword>
<dbReference type="AlphaFoldDB" id="A0A6L3V9N5"/>
<dbReference type="OrthoDB" id="2679564at2"/>
<keyword evidence="1" id="KW-0812">Transmembrane</keyword>
<feature type="domain" description="LysM" evidence="2">
    <location>
        <begin position="39"/>
        <end position="90"/>
    </location>
</feature>
<dbReference type="InterPro" id="IPR036779">
    <property type="entry name" value="LysM_dom_sf"/>
</dbReference>